<reference evidence="1 2" key="1">
    <citation type="submission" date="2018-08" db="EMBL/GenBank/DDBJ databases">
        <title>Paenibacillus sp. M4BSY-1, whole genome shotgun sequence.</title>
        <authorList>
            <person name="Tuo L."/>
        </authorList>
    </citation>
    <scope>NUCLEOTIDE SEQUENCE [LARGE SCALE GENOMIC DNA]</scope>
    <source>
        <strain evidence="1 2">M4BSY-1</strain>
    </source>
</reference>
<dbReference type="EMBL" id="QUBQ01000002">
    <property type="protein sequence ID" value="REK74643.1"/>
    <property type="molecule type" value="Genomic_DNA"/>
</dbReference>
<dbReference type="AlphaFoldDB" id="A0A371PFB1"/>
<name>A0A371PFB1_9BACL</name>
<dbReference type="Proteomes" id="UP000261905">
    <property type="component" value="Unassembled WGS sequence"/>
</dbReference>
<comment type="caution">
    <text evidence="1">The sequence shown here is derived from an EMBL/GenBank/DDBJ whole genome shotgun (WGS) entry which is preliminary data.</text>
</comment>
<accession>A0A371PFB1</accession>
<sequence>MLTFIFIIGCGSKVEYDSAIHDERIKEFIETAKIVSYLTKDPIDNDFAISILKKDKEEITEYAKGKMYMYTVSINVTSDFFKLPKAQIYDLIDEAAIIFGKTLADNDGEFRGMYSKIFVSESNFDENGIIKSGDDILKSKGHIMNIQGIRKIDGQSKKDFSVKFYDKNNNPVYDK</sequence>
<organism evidence="1 2">
    <name type="scientific">Paenibacillus paeoniae</name>
    <dbReference type="NCBI Taxonomy" id="2292705"/>
    <lineage>
        <taxon>Bacteria</taxon>
        <taxon>Bacillati</taxon>
        <taxon>Bacillota</taxon>
        <taxon>Bacilli</taxon>
        <taxon>Bacillales</taxon>
        <taxon>Paenibacillaceae</taxon>
        <taxon>Paenibacillus</taxon>
    </lineage>
</organism>
<protein>
    <submittedName>
        <fullName evidence="1">Uncharacterized protein</fullName>
    </submittedName>
</protein>
<evidence type="ECO:0000313" key="1">
    <source>
        <dbReference type="EMBL" id="REK74643.1"/>
    </source>
</evidence>
<keyword evidence="2" id="KW-1185">Reference proteome</keyword>
<evidence type="ECO:0000313" key="2">
    <source>
        <dbReference type="Proteomes" id="UP000261905"/>
    </source>
</evidence>
<proteinExistence type="predicted"/>
<gene>
    <name evidence="1" type="ORF">DX130_13225</name>
</gene>